<dbReference type="Pfam" id="PF08282">
    <property type="entry name" value="Hydrolase_3"/>
    <property type="match status" value="1"/>
</dbReference>
<dbReference type="EMBL" id="FNDX01000039">
    <property type="protein sequence ID" value="SDK34800.1"/>
    <property type="molecule type" value="Genomic_DNA"/>
</dbReference>
<dbReference type="GO" id="GO:0005829">
    <property type="term" value="C:cytosol"/>
    <property type="evidence" value="ECO:0007669"/>
    <property type="project" value="TreeGrafter"/>
</dbReference>
<dbReference type="SUPFAM" id="SSF56784">
    <property type="entry name" value="HAD-like"/>
    <property type="match status" value="1"/>
</dbReference>
<dbReference type="GO" id="GO:0000287">
    <property type="term" value="F:magnesium ion binding"/>
    <property type="evidence" value="ECO:0007669"/>
    <property type="project" value="TreeGrafter"/>
</dbReference>
<dbReference type="GO" id="GO:0016791">
    <property type="term" value="F:phosphatase activity"/>
    <property type="evidence" value="ECO:0007669"/>
    <property type="project" value="TreeGrafter"/>
</dbReference>
<protein>
    <recommendedName>
        <fullName evidence="3">Cof subfamily of IIB subfamily of haloacid dehalogenase superfamily/HAD-superfamily hydrolase, subfamily IIB</fullName>
    </recommendedName>
</protein>
<evidence type="ECO:0008006" key="3">
    <source>
        <dbReference type="Google" id="ProtNLM"/>
    </source>
</evidence>
<gene>
    <name evidence="1" type="ORF">SAMN05216192_13927</name>
</gene>
<dbReference type="STRING" id="1174501.SAMN05216192_13927"/>
<organism evidence="1 2">
    <name type="scientific">Paenibacillus typhae</name>
    <dbReference type="NCBI Taxonomy" id="1174501"/>
    <lineage>
        <taxon>Bacteria</taxon>
        <taxon>Bacillati</taxon>
        <taxon>Bacillota</taxon>
        <taxon>Bacilli</taxon>
        <taxon>Bacillales</taxon>
        <taxon>Paenibacillaceae</taxon>
        <taxon>Paenibacillus</taxon>
    </lineage>
</organism>
<evidence type="ECO:0000313" key="2">
    <source>
        <dbReference type="Proteomes" id="UP000199050"/>
    </source>
</evidence>
<dbReference type="OrthoDB" id="9806027at2"/>
<reference evidence="2" key="1">
    <citation type="submission" date="2016-10" db="EMBL/GenBank/DDBJ databases">
        <authorList>
            <person name="Varghese N."/>
            <person name="Submissions S."/>
        </authorList>
    </citation>
    <scope>NUCLEOTIDE SEQUENCE [LARGE SCALE GENOMIC DNA]</scope>
    <source>
        <strain evidence="2">CGMCC 1.11012</strain>
    </source>
</reference>
<dbReference type="Proteomes" id="UP000199050">
    <property type="component" value="Unassembled WGS sequence"/>
</dbReference>
<dbReference type="InterPro" id="IPR036412">
    <property type="entry name" value="HAD-like_sf"/>
</dbReference>
<keyword evidence="2" id="KW-1185">Reference proteome</keyword>
<sequence length="288" mass="32239">MITEAYITDLDGTLLTSEQKLTDYTVQVFTEALDQGAIISYATARGYVSAARAVSQIPWKYPLILYNGALICDGINGKVIDGYWLDPVISGEIIALGRELGGISPFYFSLDEADCERVLHEPLTRSGEVQFFNSRPGDKRFREVNKLECPDGFRTLIISYIGLLEELQPIRQAVQERFGNQLQVHFMKDIYIEDHYFLEFSHRMGNKSEGLKLWARHVGVETGNITVFGDHLNDFGLFSAAGRGIAVQNAQPELKALAHDVIASNNEEGVAAYLEQTLKLKRERVSGE</sequence>
<evidence type="ECO:0000313" key="1">
    <source>
        <dbReference type="EMBL" id="SDK34800.1"/>
    </source>
</evidence>
<dbReference type="PANTHER" id="PTHR10000:SF8">
    <property type="entry name" value="HAD SUPERFAMILY HYDROLASE-LIKE, TYPE 3"/>
    <property type="match status" value="1"/>
</dbReference>
<dbReference type="Gene3D" id="3.30.1240.10">
    <property type="match status" value="1"/>
</dbReference>
<dbReference type="RefSeq" id="WP_090718064.1">
    <property type="nucleotide sequence ID" value="NZ_CBCSKY010000040.1"/>
</dbReference>
<accession>A0A1G9B6Z7</accession>
<dbReference type="PANTHER" id="PTHR10000">
    <property type="entry name" value="PHOSPHOSERINE PHOSPHATASE"/>
    <property type="match status" value="1"/>
</dbReference>
<dbReference type="InterPro" id="IPR023214">
    <property type="entry name" value="HAD_sf"/>
</dbReference>
<proteinExistence type="predicted"/>
<name>A0A1G9B6Z7_9BACL</name>
<dbReference type="AlphaFoldDB" id="A0A1G9B6Z7"/>
<dbReference type="Gene3D" id="3.40.50.1000">
    <property type="entry name" value="HAD superfamily/HAD-like"/>
    <property type="match status" value="1"/>
</dbReference>